<dbReference type="InterPro" id="IPR008253">
    <property type="entry name" value="Marvel"/>
</dbReference>
<feature type="transmembrane region" description="Helical" evidence="6">
    <location>
        <begin position="306"/>
        <end position="326"/>
    </location>
</feature>
<comment type="caution">
    <text evidence="8">The sequence shown here is derived from an EMBL/GenBank/DDBJ whole genome shotgun (WGS) entry which is preliminary data.</text>
</comment>
<accession>A0AAD9CVV7</accession>
<feature type="compositionally biased region" description="Basic and acidic residues" evidence="5">
    <location>
        <begin position="59"/>
        <end position="73"/>
    </location>
</feature>
<name>A0AAD9CVV7_PAPLA</name>
<protein>
    <recommendedName>
        <fullName evidence="7">MARVEL domain-containing protein</fullName>
    </recommendedName>
</protein>
<evidence type="ECO:0000256" key="4">
    <source>
        <dbReference type="ARBA" id="ARBA00023136"/>
    </source>
</evidence>
<keyword evidence="2 6" id="KW-0812">Transmembrane</keyword>
<evidence type="ECO:0000256" key="1">
    <source>
        <dbReference type="ARBA" id="ARBA00004141"/>
    </source>
</evidence>
<dbReference type="Proteomes" id="UP001182556">
    <property type="component" value="Unassembled WGS sequence"/>
</dbReference>
<evidence type="ECO:0000256" key="6">
    <source>
        <dbReference type="SAM" id="Phobius"/>
    </source>
</evidence>
<gene>
    <name evidence="8" type="ORF">DB88DRAFT_495415</name>
</gene>
<evidence type="ECO:0000313" key="8">
    <source>
        <dbReference type="EMBL" id="KAK1922520.1"/>
    </source>
</evidence>
<feature type="region of interest" description="Disordered" evidence="5">
    <location>
        <begin position="449"/>
        <end position="478"/>
    </location>
</feature>
<feature type="region of interest" description="Disordered" evidence="5">
    <location>
        <begin position="347"/>
        <end position="379"/>
    </location>
</feature>
<feature type="region of interest" description="Disordered" evidence="5">
    <location>
        <begin position="55"/>
        <end position="103"/>
    </location>
</feature>
<feature type="transmembrane region" description="Helical" evidence="6">
    <location>
        <begin position="248"/>
        <end position="270"/>
    </location>
</feature>
<dbReference type="AlphaFoldDB" id="A0AAD9CVV7"/>
<feature type="transmembrane region" description="Helical" evidence="6">
    <location>
        <begin position="205"/>
        <end position="228"/>
    </location>
</feature>
<dbReference type="GO" id="GO:0016020">
    <property type="term" value="C:membrane"/>
    <property type="evidence" value="ECO:0007669"/>
    <property type="project" value="UniProtKB-SubCell"/>
</dbReference>
<dbReference type="EMBL" id="JAODAN010000008">
    <property type="protein sequence ID" value="KAK1922520.1"/>
    <property type="molecule type" value="Genomic_DNA"/>
</dbReference>
<feature type="domain" description="MARVEL" evidence="7">
    <location>
        <begin position="169"/>
        <end position="321"/>
    </location>
</feature>
<proteinExistence type="predicted"/>
<keyword evidence="3 6" id="KW-1133">Transmembrane helix</keyword>
<evidence type="ECO:0000313" key="9">
    <source>
        <dbReference type="Proteomes" id="UP001182556"/>
    </source>
</evidence>
<evidence type="ECO:0000256" key="5">
    <source>
        <dbReference type="SAM" id="MobiDB-lite"/>
    </source>
</evidence>
<comment type="subcellular location">
    <subcellularLocation>
        <location evidence="1">Membrane</location>
        <topology evidence="1">Multi-pass membrane protein</topology>
    </subcellularLocation>
</comment>
<dbReference type="Pfam" id="PF01284">
    <property type="entry name" value="MARVEL"/>
    <property type="match status" value="1"/>
</dbReference>
<organism evidence="8 9">
    <name type="scientific">Papiliotrema laurentii</name>
    <name type="common">Cryptococcus laurentii</name>
    <dbReference type="NCBI Taxonomy" id="5418"/>
    <lineage>
        <taxon>Eukaryota</taxon>
        <taxon>Fungi</taxon>
        <taxon>Dikarya</taxon>
        <taxon>Basidiomycota</taxon>
        <taxon>Agaricomycotina</taxon>
        <taxon>Tremellomycetes</taxon>
        <taxon>Tremellales</taxon>
        <taxon>Rhynchogastremaceae</taxon>
        <taxon>Papiliotrema</taxon>
    </lineage>
</organism>
<evidence type="ECO:0000256" key="2">
    <source>
        <dbReference type="ARBA" id="ARBA00022692"/>
    </source>
</evidence>
<evidence type="ECO:0000256" key="3">
    <source>
        <dbReference type="ARBA" id="ARBA00022989"/>
    </source>
</evidence>
<keyword evidence="4 6" id="KW-0472">Membrane</keyword>
<feature type="region of interest" description="Disordered" evidence="5">
    <location>
        <begin position="404"/>
        <end position="434"/>
    </location>
</feature>
<keyword evidence="9" id="KW-1185">Reference proteome</keyword>
<evidence type="ECO:0000259" key="7">
    <source>
        <dbReference type="Pfam" id="PF01284"/>
    </source>
</evidence>
<sequence>MRPRCSLIEVGSTTSFRPSHLSSLILLSASSTRPLLSSPLPLALSDQGQFPRLGSSFHSCRDERKRSASHFERSTPSPPNDNNTNPTARERTRTQTPPTRQSYMMDRLRGISSGLRNMLPGSSSTTPGAKLSKPYRFDKEHNVLSRPQDMHDPFKDGPIFEEPSLDKKHLILHIVSGFFSFLAICTTGAVAGFQAKWFSVSGGTGFVLFLALLSFLLTLLLIIVPIVYDRWDKLRRPAQFLAVARSTLILHAFGTALMLLAAFIVTISAWTAKGCKNADNDPHADLGDDFKNGLKQWCTTKKASAIFEWFSFGAWAALLVFSAIAFRKERRRDPGFLPPSDGISFANVHDHIPPSRQAEGVDDPYADKHESSGAGPSGAVTGYESYGYARAPVVDEDNAFGRPSMDAYGAFDEDPRAHGRGSQGGGEETSRTMQLAYSDPYEQIRQNLMSPTHEGYGGGGGHAGQSLPQPPAYGGGYR</sequence>
<feature type="transmembrane region" description="Helical" evidence="6">
    <location>
        <begin position="170"/>
        <end position="193"/>
    </location>
</feature>
<reference evidence="8" key="1">
    <citation type="submission" date="2023-02" db="EMBL/GenBank/DDBJ databases">
        <title>Identification and recombinant expression of a fungal hydrolase from Papiliotrema laurentii that hydrolyzes apple cutin and clears colloidal polyester polyurethane.</title>
        <authorList>
            <consortium name="DOE Joint Genome Institute"/>
            <person name="Roman V.A."/>
            <person name="Bojanowski C."/>
            <person name="Crable B.R."/>
            <person name="Wagner D.N."/>
            <person name="Hung C.S."/>
            <person name="Nadeau L.J."/>
            <person name="Schratz L."/>
            <person name="Haridas S."/>
            <person name="Pangilinan J."/>
            <person name="Lipzen A."/>
            <person name="Na H."/>
            <person name="Yan M."/>
            <person name="Ng V."/>
            <person name="Grigoriev I.V."/>
            <person name="Spatafora J.W."/>
            <person name="Barlow D."/>
            <person name="Biffinger J."/>
            <person name="Kelley-Loughnane N."/>
            <person name="Varaljay V.A."/>
            <person name="Crookes-Goodson W.J."/>
        </authorList>
    </citation>
    <scope>NUCLEOTIDE SEQUENCE</scope>
    <source>
        <strain evidence="8">5307AH</strain>
    </source>
</reference>